<comment type="function">
    <text evidence="1">Conjugation of reduced glutathione to a wide number of exogenous and endogenous hydrophobic electrophiles.</text>
</comment>
<dbReference type="AlphaFoldDB" id="A0A7M5XG64"/>
<dbReference type="InterPro" id="IPR001129">
    <property type="entry name" value="Membr-assoc_MAPEG"/>
</dbReference>
<evidence type="ECO:0000256" key="11">
    <source>
        <dbReference type="ARBA" id="ARBA00022990"/>
    </source>
</evidence>
<feature type="transmembrane region" description="Helical" evidence="17">
    <location>
        <begin position="83"/>
        <end position="111"/>
    </location>
</feature>
<organism evidence="18 19">
    <name type="scientific">Clytia hemisphaerica</name>
    <dbReference type="NCBI Taxonomy" id="252671"/>
    <lineage>
        <taxon>Eukaryota</taxon>
        <taxon>Metazoa</taxon>
        <taxon>Cnidaria</taxon>
        <taxon>Hydrozoa</taxon>
        <taxon>Hydroidolina</taxon>
        <taxon>Leptothecata</taxon>
        <taxon>Obeliida</taxon>
        <taxon>Clytiidae</taxon>
        <taxon>Clytia</taxon>
    </lineage>
</organism>
<dbReference type="Pfam" id="PF01124">
    <property type="entry name" value="MAPEG"/>
    <property type="match status" value="1"/>
</dbReference>
<accession>A0A7M5XG64</accession>
<feature type="transmembrane region" description="Helical" evidence="17">
    <location>
        <begin position="17"/>
        <end position="35"/>
    </location>
</feature>
<dbReference type="InterPro" id="IPR040162">
    <property type="entry name" value="MGST1-like"/>
</dbReference>
<comment type="similarity">
    <text evidence="4">Belongs to the MAPEG family.</text>
</comment>
<dbReference type="InterPro" id="IPR023352">
    <property type="entry name" value="MAPEG-like_dom_sf"/>
</dbReference>
<protein>
    <recommendedName>
        <fullName evidence="15">Microsomal glutathione S-transferase 1</fullName>
        <ecNumber evidence="5">2.5.1.18</ecNumber>
    </recommendedName>
</protein>
<evidence type="ECO:0000256" key="7">
    <source>
        <dbReference type="ARBA" id="ARBA00022692"/>
    </source>
</evidence>
<dbReference type="EnsemblMetazoa" id="CLYHEMT022869.2">
    <property type="protein sequence ID" value="CLYHEMP022869.2"/>
    <property type="gene ID" value="CLYHEMG022869"/>
</dbReference>
<evidence type="ECO:0000256" key="9">
    <source>
        <dbReference type="ARBA" id="ARBA00022824"/>
    </source>
</evidence>
<dbReference type="SUPFAM" id="SSF161084">
    <property type="entry name" value="MAPEG domain-like"/>
    <property type="match status" value="1"/>
</dbReference>
<keyword evidence="7 17" id="KW-0812">Transmembrane</keyword>
<evidence type="ECO:0000256" key="17">
    <source>
        <dbReference type="SAM" id="Phobius"/>
    </source>
</evidence>
<keyword evidence="9" id="KW-0256">Endoplasmic reticulum</keyword>
<evidence type="ECO:0000256" key="4">
    <source>
        <dbReference type="ARBA" id="ARBA00010459"/>
    </source>
</evidence>
<dbReference type="FunFam" id="1.20.120.550:FF:000002">
    <property type="entry name" value="Microsomal glutathione S-transferase 1"/>
    <property type="match status" value="1"/>
</dbReference>
<evidence type="ECO:0000256" key="13">
    <source>
        <dbReference type="ARBA" id="ARBA00023136"/>
    </source>
</evidence>
<dbReference type="PANTHER" id="PTHR10689">
    <property type="entry name" value="MICROSOMAL GLUTATHIONE S-TRANSFERASE 1"/>
    <property type="match status" value="1"/>
</dbReference>
<evidence type="ECO:0000256" key="8">
    <source>
        <dbReference type="ARBA" id="ARBA00022787"/>
    </source>
</evidence>
<evidence type="ECO:0000256" key="1">
    <source>
        <dbReference type="ARBA" id="ARBA00003701"/>
    </source>
</evidence>
<keyword evidence="11" id="KW-0007">Acetylation</keyword>
<evidence type="ECO:0000256" key="12">
    <source>
        <dbReference type="ARBA" id="ARBA00023128"/>
    </source>
</evidence>
<dbReference type="EC" id="2.5.1.18" evidence="5"/>
<feature type="transmembrane region" description="Helical" evidence="17">
    <location>
        <begin position="131"/>
        <end position="152"/>
    </location>
</feature>
<evidence type="ECO:0000256" key="2">
    <source>
        <dbReference type="ARBA" id="ARBA00004294"/>
    </source>
</evidence>
<keyword evidence="10 17" id="KW-1133">Transmembrane helix</keyword>
<name>A0A7M5XG64_9CNID</name>
<dbReference type="GO" id="GO:0005789">
    <property type="term" value="C:endoplasmic reticulum membrane"/>
    <property type="evidence" value="ECO:0007669"/>
    <property type="project" value="UniProtKB-SubCell"/>
</dbReference>
<evidence type="ECO:0000313" key="18">
    <source>
        <dbReference type="EnsemblMetazoa" id="CLYHEMP022869.1"/>
    </source>
</evidence>
<dbReference type="PANTHER" id="PTHR10689:SF6">
    <property type="entry name" value="MICROSOMAL GLUTATHIONE S-TRANSFERASE 1"/>
    <property type="match status" value="1"/>
</dbReference>
<keyword evidence="12" id="KW-0496">Mitochondrion</keyword>
<evidence type="ECO:0000256" key="14">
    <source>
        <dbReference type="ARBA" id="ARBA00038540"/>
    </source>
</evidence>
<evidence type="ECO:0000256" key="5">
    <source>
        <dbReference type="ARBA" id="ARBA00012452"/>
    </source>
</evidence>
<keyword evidence="8" id="KW-1000">Mitochondrion outer membrane</keyword>
<dbReference type="GO" id="GO:0004364">
    <property type="term" value="F:glutathione transferase activity"/>
    <property type="evidence" value="ECO:0007669"/>
    <property type="project" value="UniProtKB-EC"/>
</dbReference>
<sequence length="153" mass="17223">MTDATLLSMDNPVFKAFGFYAMVVILKMFVVQLSVPYRRITRKSFSTPEDIKMNDPSGKLKVIKNDDVVERHRSVHLNDMENIIPFVLVGLFYVATNPAASTAILLFRIFTGSRIVHSIVYLGQVPQPARALSFFVSMTVNCVMAIFTLQAFL</sequence>
<comment type="subcellular location">
    <subcellularLocation>
        <location evidence="3">Endoplasmic reticulum membrane</location>
        <topology evidence="3">Multi-pass membrane protein</topology>
    </subcellularLocation>
    <subcellularLocation>
        <location evidence="2">Mitochondrion outer membrane</location>
    </subcellularLocation>
</comment>
<evidence type="ECO:0000256" key="16">
    <source>
        <dbReference type="ARBA" id="ARBA00049385"/>
    </source>
</evidence>
<comment type="subunit">
    <text evidence="14">Homotrimer; The trimer binds only one molecule of glutathione.</text>
</comment>
<keyword evidence="13 17" id="KW-0472">Membrane</keyword>
<keyword evidence="6" id="KW-0808">Transferase</keyword>
<dbReference type="GO" id="GO:0005741">
    <property type="term" value="C:mitochondrial outer membrane"/>
    <property type="evidence" value="ECO:0007669"/>
    <property type="project" value="UniProtKB-SubCell"/>
</dbReference>
<proteinExistence type="inferred from homology"/>
<dbReference type="Proteomes" id="UP000594262">
    <property type="component" value="Unplaced"/>
</dbReference>
<dbReference type="Gene3D" id="1.20.120.550">
    <property type="entry name" value="Membrane associated eicosanoid/glutathione metabolism-like domain"/>
    <property type="match status" value="1"/>
</dbReference>
<reference evidence="18" key="1">
    <citation type="submission" date="2021-01" db="UniProtKB">
        <authorList>
            <consortium name="EnsemblMetazoa"/>
        </authorList>
    </citation>
    <scope>IDENTIFICATION</scope>
</reference>
<evidence type="ECO:0000256" key="3">
    <source>
        <dbReference type="ARBA" id="ARBA00004477"/>
    </source>
</evidence>
<dbReference type="OrthoDB" id="193139at2759"/>
<dbReference type="EnsemblMetazoa" id="CLYHEMT022869.1">
    <property type="protein sequence ID" value="CLYHEMP022869.1"/>
    <property type="gene ID" value="CLYHEMG022869"/>
</dbReference>
<comment type="catalytic activity">
    <reaction evidence="16">
        <text>RX + glutathione = an S-substituted glutathione + a halide anion + H(+)</text>
        <dbReference type="Rhea" id="RHEA:16437"/>
        <dbReference type="ChEBI" id="CHEBI:15378"/>
        <dbReference type="ChEBI" id="CHEBI:16042"/>
        <dbReference type="ChEBI" id="CHEBI:17792"/>
        <dbReference type="ChEBI" id="CHEBI:57925"/>
        <dbReference type="ChEBI" id="CHEBI:90779"/>
        <dbReference type="EC" id="2.5.1.18"/>
    </reaction>
    <physiologicalReaction direction="left-to-right" evidence="16">
        <dbReference type="Rhea" id="RHEA:16438"/>
    </physiologicalReaction>
</comment>
<evidence type="ECO:0000256" key="15">
    <source>
        <dbReference type="ARBA" id="ARBA00039397"/>
    </source>
</evidence>
<keyword evidence="19" id="KW-1185">Reference proteome</keyword>
<evidence type="ECO:0000256" key="6">
    <source>
        <dbReference type="ARBA" id="ARBA00022679"/>
    </source>
</evidence>
<evidence type="ECO:0000313" key="19">
    <source>
        <dbReference type="Proteomes" id="UP000594262"/>
    </source>
</evidence>
<evidence type="ECO:0000256" key="10">
    <source>
        <dbReference type="ARBA" id="ARBA00022989"/>
    </source>
</evidence>